<dbReference type="RefSeq" id="WP_344426649.1">
    <property type="nucleotide sequence ID" value="NZ_BAAANN010000029.1"/>
</dbReference>
<reference evidence="2" key="1">
    <citation type="journal article" date="2019" name="Int. J. Syst. Evol. Microbiol.">
        <title>The Global Catalogue of Microorganisms (GCM) 10K type strain sequencing project: providing services to taxonomists for standard genome sequencing and annotation.</title>
        <authorList>
            <consortium name="The Broad Institute Genomics Platform"/>
            <consortium name="The Broad Institute Genome Sequencing Center for Infectious Disease"/>
            <person name="Wu L."/>
            <person name="Ma J."/>
        </authorList>
    </citation>
    <scope>NUCLEOTIDE SEQUENCE [LARGE SCALE GENOMIC DNA]</scope>
    <source>
        <strain evidence="2">JCM 14545</strain>
    </source>
</reference>
<sequence>MPDPNTPGDEVDRVREQADEALAAVAELHRLATATILLSPDTTGEPEAPVTDIGY</sequence>
<gene>
    <name evidence="1" type="ORF">GCM10009754_61200</name>
</gene>
<dbReference type="Proteomes" id="UP001501116">
    <property type="component" value="Unassembled WGS sequence"/>
</dbReference>
<name>A0ABP5DDE2_9PSEU</name>
<protein>
    <submittedName>
        <fullName evidence="1">Uncharacterized protein</fullName>
    </submittedName>
</protein>
<dbReference type="EMBL" id="BAAANN010000029">
    <property type="protein sequence ID" value="GAA1977131.1"/>
    <property type="molecule type" value="Genomic_DNA"/>
</dbReference>
<organism evidence="1 2">
    <name type="scientific">Amycolatopsis minnesotensis</name>
    <dbReference type="NCBI Taxonomy" id="337894"/>
    <lineage>
        <taxon>Bacteria</taxon>
        <taxon>Bacillati</taxon>
        <taxon>Actinomycetota</taxon>
        <taxon>Actinomycetes</taxon>
        <taxon>Pseudonocardiales</taxon>
        <taxon>Pseudonocardiaceae</taxon>
        <taxon>Amycolatopsis</taxon>
    </lineage>
</organism>
<evidence type="ECO:0000313" key="2">
    <source>
        <dbReference type="Proteomes" id="UP001501116"/>
    </source>
</evidence>
<accession>A0ABP5DDE2</accession>
<keyword evidence="2" id="KW-1185">Reference proteome</keyword>
<evidence type="ECO:0000313" key="1">
    <source>
        <dbReference type="EMBL" id="GAA1977131.1"/>
    </source>
</evidence>
<proteinExistence type="predicted"/>
<comment type="caution">
    <text evidence="1">The sequence shown here is derived from an EMBL/GenBank/DDBJ whole genome shotgun (WGS) entry which is preliminary data.</text>
</comment>